<gene>
    <name evidence="2" type="ORF">IU470_02365</name>
</gene>
<evidence type="ECO:0000259" key="1">
    <source>
        <dbReference type="PROSITE" id="PS51819"/>
    </source>
</evidence>
<dbReference type="CDD" id="cd06587">
    <property type="entry name" value="VOC"/>
    <property type="match status" value="1"/>
</dbReference>
<dbReference type="Gene3D" id="3.10.180.10">
    <property type="entry name" value="2,3-Dihydroxybiphenyl 1,2-Dioxygenase, domain 1"/>
    <property type="match status" value="1"/>
</dbReference>
<evidence type="ECO:0000313" key="2">
    <source>
        <dbReference type="EMBL" id="MBF6223968.1"/>
    </source>
</evidence>
<protein>
    <submittedName>
        <fullName evidence="2">VOC family protein</fullName>
    </submittedName>
</protein>
<name>A0ABS0C3C0_9NOCA</name>
<dbReference type="InterPro" id="IPR029068">
    <property type="entry name" value="Glyas_Bleomycin-R_OHBP_Dase"/>
</dbReference>
<dbReference type="RefSeq" id="WP_195031316.1">
    <property type="nucleotide sequence ID" value="NZ_JADLRE010000001.1"/>
</dbReference>
<reference evidence="2 3" key="1">
    <citation type="submission" date="2020-10" db="EMBL/GenBank/DDBJ databases">
        <title>Identification of Nocardia species via Next-generation sequencing and recognition of intraspecies genetic diversity.</title>
        <authorList>
            <person name="Li P."/>
            <person name="Li P."/>
            <person name="Lu B."/>
        </authorList>
    </citation>
    <scope>NUCLEOTIDE SEQUENCE [LARGE SCALE GENOMIC DNA]</scope>
    <source>
        <strain evidence="2 3">N-11</strain>
    </source>
</reference>
<sequence length="131" mass="14293">MLTVLPIRYVADVEACRKFYAGLGLALDPHASLDVWAQLSGDAGAVGLHDFRVSKGRPAGSVELGFATDEKLEVVADRLRARGYDYQIHDEDFGRSLRVVDPDGVTLQIQEIDMEVARISESALPGHTRNG</sequence>
<dbReference type="SUPFAM" id="SSF54593">
    <property type="entry name" value="Glyoxalase/Bleomycin resistance protein/Dihydroxybiphenyl dioxygenase"/>
    <property type="match status" value="1"/>
</dbReference>
<dbReference type="EMBL" id="JADLRE010000001">
    <property type="protein sequence ID" value="MBF6223968.1"/>
    <property type="molecule type" value="Genomic_DNA"/>
</dbReference>
<organism evidence="2 3">
    <name type="scientific">Nocardia abscessus</name>
    <dbReference type="NCBI Taxonomy" id="120957"/>
    <lineage>
        <taxon>Bacteria</taxon>
        <taxon>Bacillati</taxon>
        <taxon>Actinomycetota</taxon>
        <taxon>Actinomycetes</taxon>
        <taxon>Mycobacteriales</taxon>
        <taxon>Nocardiaceae</taxon>
        <taxon>Nocardia</taxon>
    </lineage>
</organism>
<evidence type="ECO:0000313" key="3">
    <source>
        <dbReference type="Proteomes" id="UP000807309"/>
    </source>
</evidence>
<keyword evidence="3" id="KW-1185">Reference proteome</keyword>
<dbReference type="InterPro" id="IPR037523">
    <property type="entry name" value="VOC_core"/>
</dbReference>
<proteinExistence type="predicted"/>
<accession>A0ABS0C3C0</accession>
<comment type="caution">
    <text evidence="2">The sequence shown here is derived from an EMBL/GenBank/DDBJ whole genome shotgun (WGS) entry which is preliminary data.</text>
</comment>
<dbReference type="PROSITE" id="PS51819">
    <property type="entry name" value="VOC"/>
    <property type="match status" value="1"/>
</dbReference>
<feature type="domain" description="VOC" evidence="1">
    <location>
        <begin position="1"/>
        <end position="112"/>
    </location>
</feature>
<dbReference type="Proteomes" id="UP000807309">
    <property type="component" value="Unassembled WGS sequence"/>
</dbReference>